<dbReference type="EMBL" id="FMZO01000004">
    <property type="protein sequence ID" value="SDC83461.1"/>
    <property type="molecule type" value="Genomic_DNA"/>
</dbReference>
<gene>
    <name evidence="1" type="ORF">SAMN04487894_104160</name>
</gene>
<keyword evidence="2" id="KW-1185">Reference proteome</keyword>
<dbReference type="Gene3D" id="1.25.40.390">
    <property type="match status" value="1"/>
</dbReference>
<reference evidence="2" key="1">
    <citation type="submission" date="2016-10" db="EMBL/GenBank/DDBJ databases">
        <authorList>
            <person name="Varghese N."/>
            <person name="Submissions S."/>
        </authorList>
    </citation>
    <scope>NUCLEOTIDE SEQUENCE [LARGE SCALE GENOMIC DNA]</scope>
    <source>
        <strain evidence="2">DSM 25811 / CCM 8410 / LMG 26954 / E90</strain>
    </source>
</reference>
<proteinExistence type="predicted"/>
<evidence type="ECO:0000313" key="2">
    <source>
        <dbReference type="Proteomes" id="UP000198757"/>
    </source>
</evidence>
<accession>A0A1G6PU11</accession>
<dbReference type="Pfam" id="PF12771">
    <property type="entry name" value="SusD-like_2"/>
    <property type="match status" value="1"/>
</dbReference>
<protein>
    <submittedName>
        <fullName evidence="1">Starch-binding associating with outer membrane</fullName>
    </submittedName>
</protein>
<sequence>MKRLLIILLGAAVCFTSCERDLAEQFKDPSKVDPPTGNLFAGMFTGMVYEWKLYVKDYGEYWWENDGNTLSNYAQINHRYITSRYAWYSDYGDLVNENGFYSTDNGAMSHFNAHYTRMKEWAIMRDGIEQLTGSAKDEVQVFFQLATVMKDVWALRCVDLFNKIPYFDAMKGNQGVLYPKYDDPKEIYISVLNDFKDIAATLKDNYNKMSADGKSLFVKQDIALKGNVDQWVQYVNALRLQYAIKLAGVDEATAKPHIAEALGNLPTSDLAFPTYTTDNGGGGGTWLRGVYERSFVHFMPDLLMRNMNFADSSYNEGGVDDPRLPVLIMPTKYGDYRSVSMNADSNAKYYNAGDTYYTAADNIDAALSMNGKSEYSIVTFAMNAPNFPAVMITLAEVDLLKAEVAIKGYATTDKTAADYIKDAVVHSCNFWYNINDLNRTFRPDKPALHPVKSTSDIETYSNKVRTKFVAQTGVENQMEVLMQQKYIHLNISNQYELFAELRRTRHPLLDPFVFNGVVMKPCPERIKYPSTELQTNQEEFLKVGADNNYTTPIFWVPAAKKGVSYYR</sequence>
<dbReference type="RefSeq" id="WP_090389782.1">
    <property type="nucleotide sequence ID" value="NZ_FMZO01000004.1"/>
</dbReference>
<dbReference type="Proteomes" id="UP000198757">
    <property type="component" value="Unassembled WGS sequence"/>
</dbReference>
<dbReference type="STRING" id="1285928.SAMN04487894_104160"/>
<dbReference type="InterPro" id="IPR011990">
    <property type="entry name" value="TPR-like_helical_dom_sf"/>
</dbReference>
<organism evidence="1 2">
    <name type="scientific">Niabella drilacis (strain DSM 25811 / CCM 8410 / CCUG 62505 / LMG 26954 / E90)</name>
    <dbReference type="NCBI Taxonomy" id="1285928"/>
    <lineage>
        <taxon>Bacteria</taxon>
        <taxon>Pseudomonadati</taxon>
        <taxon>Bacteroidota</taxon>
        <taxon>Chitinophagia</taxon>
        <taxon>Chitinophagales</taxon>
        <taxon>Chitinophagaceae</taxon>
        <taxon>Niabella</taxon>
    </lineage>
</organism>
<dbReference type="InterPro" id="IPR041662">
    <property type="entry name" value="SusD-like_2"/>
</dbReference>
<dbReference type="OrthoDB" id="9766256at2"/>
<evidence type="ECO:0000313" key="1">
    <source>
        <dbReference type="EMBL" id="SDC83461.1"/>
    </source>
</evidence>
<name>A0A1G6PU11_NIADE</name>
<dbReference type="AlphaFoldDB" id="A0A1G6PU11"/>
<dbReference type="SUPFAM" id="SSF48452">
    <property type="entry name" value="TPR-like"/>
    <property type="match status" value="1"/>
</dbReference>